<dbReference type="GO" id="GO:0009279">
    <property type="term" value="C:cell outer membrane"/>
    <property type="evidence" value="ECO:0007669"/>
    <property type="project" value="UniProtKB-SubCell"/>
</dbReference>
<dbReference type="STRING" id="681398.PJIAN_1819"/>
<sequence length="1068" mass="118338">MKLHKTTRSAATSVVRLSLIFCMTTLFSISLLAQTRTVSGTVKDQNGEPLIGVSVQLKGDAKVGTITDVQGKFSLSAPANSSLNFSYIGYLSQTVTVGQSPMLVTLVEGTKKLDEIVVVGYGTVKKRDLTGAVSSVKSQDITLRPGSNPAESLQGKVAGLDITRTSGEPGAGVTIQLRGTRSITASGDPLFLIDGLPGDYSTLNPNDIESIEVLKDASSTAVYGSAGSNGVIIITTKKAKTGKINVELNAYYGYNGWSVIPQMRTGADYLQTKRDAYSYVWDATNSKWTTTGAIWHSEADDETIFGSARYATYKEGNYVDWAKEFLRKSAGTQNYSLSISGGNEKTKGYISFNYNDEKGQYKGDDLKIYSTNMKVDHSVKKWFSIGSNAQISYATRNRAQDKLENALTTDPLVKTRNADGTLNTNLGNNVYNLLLNYQPDVYANTDNNLKLYVNPYAEIKPIKGLSILSRLGTYLLYSNNYSFDGIGSVNYTYNNGQIAKAQITQNRAYGYNWENILTYNFKVAKVHDITLTGVTSWGYNQDLNTAMYQSNILSNNFKWYNFTNDVNTTSSSSYDMKKTMAFVGRVNYSYLGKYLFSASIRHDGASVLYETKQWDNFPGLSAAWRISDEKFMAFSKNWLDNLKLRLGWGITGTAKLDPYTSVQNLQSTNMSLGGTTQSIYRSSQYITNPDLGWEKSNNTNVGLDAMLLNGRVDVSMDYYVTKTDGVIYAVNLPAIYGTYTPGALYKTNLNVCQTQNKGFELTLNTRNIATKAFEWNSSVTFSTNKEKIQKLTGAANNYIANGSYTLALGQPVNSYYNYKLDGVWQIGQEQDAAVFGVRPGDLKVNVPGMNKLEDGVFVKTAADGTQTYYYSNLTAAQKYNSALTAATAKYTYSSKDYQILGHNSPDWSLGFQNSIKYKNFDLSVYMYMRWGQKISYNMMGWYQPNGFATNASPSRTIPKSFNYWTPENPSNDFPVMNYLATSSNMLGFSGLNYVDGSFFKLKNITLGYTLPSSLVKKLSIEKFRLYGTVTNLLVLSKSHLLKQYDPEMNGSLSYPLTKQIVVGLNVTF</sequence>
<gene>
    <name evidence="9" type="ORF">PJIAN_1819</name>
</gene>
<dbReference type="Pfam" id="PF13715">
    <property type="entry name" value="CarbopepD_reg_2"/>
    <property type="match status" value="1"/>
</dbReference>
<dbReference type="InterPro" id="IPR037066">
    <property type="entry name" value="Plug_dom_sf"/>
</dbReference>
<dbReference type="FunFam" id="2.170.130.10:FF:000008">
    <property type="entry name" value="SusC/RagA family TonB-linked outer membrane protein"/>
    <property type="match status" value="1"/>
</dbReference>
<dbReference type="AlphaFoldDB" id="A0A161LIJ2"/>
<name>A0A161LIJ2_9BACT</name>
<dbReference type="InterPro" id="IPR039426">
    <property type="entry name" value="TonB-dep_rcpt-like"/>
</dbReference>
<dbReference type="RefSeq" id="WP_084252247.1">
    <property type="nucleotide sequence ID" value="NZ_BDCR01000001.1"/>
</dbReference>
<keyword evidence="6 7" id="KW-0998">Cell outer membrane</keyword>
<evidence type="ECO:0000256" key="2">
    <source>
        <dbReference type="ARBA" id="ARBA00022448"/>
    </source>
</evidence>
<dbReference type="InterPro" id="IPR008969">
    <property type="entry name" value="CarboxyPept-like_regulatory"/>
</dbReference>
<comment type="similarity">
    <text evidence="7">Belongs to the TonB-dependent receptor family.</text>
</comment>
<proteinExistence type="inferred from homology"/>
<dbReference type="PROSITE" id="PS52016">
    <property type="entry name" value="TONB_DEPENDENT_REC_3"/>
    <property type="match status" value="1"/>
</dbReference>
<evidence type="ECO:0000256" key="5">
    <source>
        <dbReference type="ARBA" id="ARBA00023136"/>
    </source>
</evidence>
<organism evidence="9 10">
    <name type="scientific">Paludibacter jiangxiensis</name>
    <dbReference type="NCBI Taxonomy" id="681398"/>
    <lineage>
        <taxon>Bacteria</taxon>
        <taxon>Pseudomonadati</taxon>
        <taxon>Bacteroidota</taxon>
        <taxon>Bacteroidia</taxon>
        <taxon>Bacteroidales</taxon>
        <taxon>Paludibacteraceae</taxon>
        <taxon>Paludibacter</taxon>
    </lineage>
</organism>
<dbReference type="Proteomes" id="UP000076586">
    <property type="component" value="Unassembled WGS sequence"/>
</dbReference>
<dbReference type="InterPro" id="IPR023997">
    <property type="entry name" value="TonB-dep_OMP_SusC/RagA_CS"/>
</dbReference>
<evidence type="ECO:0000256" key="7">
    <source>
        <dbReference type="PROSITE-ProRule" id="PRU01360"/>
    </source>
</evidence>
<dbReference type="Pfam" id="PF07715">
    <property type="entry name" value="Plug"/>
    <property type="match status" value="1"/>
</dbReference>
<evidence type="ECO:0000259" key="8">
    <source>
        <dbReference type="Pfam" id="PF07715"/>
    </source>
</evidence>
<keyword evidence="3 7" id="KW-1134">Transmembrane beta strand</keyword>
<dbReference type="InterPro" id="IPR036942">
    <property type="entry name" value="Beta-barrel_TonB_sf"/>
</dbReference>
<dbReference type="Gene3D" id="2.40.170.20">
    <property type="entry name" value="TonB-dependent receptor, beta-barrel domain"/>
    <property type="match status" value="1"/>
</dbReference>
<keyword evidence="10" id="KW-1185">Reference proteome</keyword>
<keyword evidence="2 7" id="KW-0813">Transport</keyword>
<dbReference type="Gene3D" id="2.170.130.10">
    <property type="entry name" value="TonB-dependent receptor, plug domain"/>
    <property type="match status" value="1"/>
</dbReference>
<dbReference type="NCBIfam" id="TIGR04056">
    <property type="entry name" value="OMP_RagA_SusC"/>
    <property type="match status" value="1"/>
</dbReference>
<dbReference type="Gene3D" id="2.60.40.1120">
    <property type="entry name" value="Carboxypeptidase-like, regulatory domain"/>
    <property type="match status" value="1"/>
</dbReference>
<dbReference type="InterPro" id="IPR012910">
    <property type="entry name" value="Plug_dom"/>
</dbReference>
<reference evidence="10" key="2">
    <citation type="journal article" date="2017" name="Genome Announc.">
        <title>Draft genome sequence of Paludibacter jiangxiensis NM7(T), a propionate-producing fermentative bacterium.</title>
        <authorList>
            <person name="Qiu Y.-L."/>
            <person name="Tourlousse D.M."/>
            <person name="Matsuura N."/>
            <person name="Ohashi A."/>
            <person name="Sekiguchi Y."/>
        </authorList>
    </citation>
    <scope>NUCLEOTIDE SEQUENCE [LARGE SCALE GENOMIC DNA]</scope>
    <source>
        <strain evidence="10">NM7</strain>
    </source>
</reference>
<evidence type="ECO:0000256" key="1">
    <source>
        <dbReference type="ARBA" id="ARBA00004571"/>
    </source>
</evidence>
<dbReference type="InterPro" id="IPR023996">
    <property type="entry name" value="TonB-dep_OMP_SusC/RagA"/>
</dbReference>
<dbReference type="FunFam" id="2.60.40.1120:FF:000003">
    <property type="entry name" value="Outer membrane protein Omp121"/>
    <property type="match status" value="1"/>
</dbReference>
<evidence type="ECO:0000313" key="9">
    <source>
        <dbReference type="EMBL" id="GAT62226.1"/>
    </source>
</evidence>
<comment type="subcellular location">
    <subcellularLocation>
        <location evidence="1 7">Cell outer membrane</location>
        <topology evidence="1 7">Multi-pass membrane protein</topology>
    </subcellularLocation>
</comment>
<feature type="domain" description="TonB-dependent receptor plug" evidence="8">
    <location>
        <begin position="125"/>
        <end position="231"/>
    </location>
</feature>
<reference evidence="10" key="1">
    <citation type="submission" date="2016-04" db="EMBL/GenBank/DDBJ databases">
        <title>Draft genome sequence of Paludibacter jiangxiensis strain NM7.</title>
        <authorList>
            <person name="Qiu Y."/>
            <person name="Matsuura N."/>
            <person name="Ohashi A."/>
            <person name="Tourlousse M.D."/>
            <person name="Sekiguchi Y."/>
        </authorList>
    </citation>
    <scope>NUCLEOTIDE SEQUENCE [LARGE SCALE GENOMIC DNA]</scope>
    <source>
        <strain evidence="10">NM7</strain>
    </source>
</reference>
<evidence type="ECO:0000256" key="6">
    <source>
        <dbReference type="ARBA" id="ARBA00023237"/>
    </source>
</evidence>
<dbReference type="NCBIfam" id="TIGR04057">
    <property type="entry name" value="SusC_RagA_signa"/>
    <property type="match status" value="1"/>
</dbReference>
<dbReference type="OrthoDB" id="9768177at2"/>
<accession>A0A161LIJ2</accession>
<keyword evidence="5 7" id="KW-0472">Membrane</keyword>
<evidence type="ECO:0000256" key="3">
    <source>
        <dbReference type="ARBA" id="ARBA00022452"/>
    </source>
</evidence>
<dbReference type="EMBL" id="BDCR01000001">
    <property type="protein sequence ID" value="GAT62226.1"/>
    <property type="molecule type" value="Genomic_DNA"/>
</dbReference>
<dbReference type="SUPFAM" id="SSF49464">
    <property type="entry name" value="Carboxypeptidase regulatory domain-like"/>
    <property type="match status" value="1"/>
</dbReference>
<evidence type="ECO:0000313" key="10">
    <source>
        <dbReference type="Proteomes" id="UP000076586"/>
    </source>
</evidence>
<dbReference type="SUPFAM" id="SSF56935">
    <property type="entry name" value="Porins"/>
    <property type="match status" value="1"/>
</dbReference>
<protein>
    <submittedName>
        <fullName evidence="9">TonB-linked outer membrane protein, SusC/RagA family</fullName>
    </submittedName>
</protein>
<evidence type="ECO:0000256" key="4">
    <source>
        <dbReference type="ARBA" id="ARBA00022692"/>
    </source>
</evidence>
<keyword evidence="4 7" id="KW-0812">Transmembrane</keyword>
<comment type="caution">
    <text evidence="9">The sequence shown here is derived from an EMBL/GenBank/DDBJ whole genome shotgun (WGS) entry which is preliminary data.</text>
</comment>